<dbReference type="AlphaFoldDB" id="A0A1L8TB89"/>
<protein>
    <recommendedName>
        <fullName evidence="3">Helix-turn-helix domain-containing protein</fullName>
    </recommendedName>
</protein>
<dbReference type="InterPro" id="IPR036388">
    <property type="entry name" value="WH-like_DNA-bd_sf"/>
</dbReference>
<keyword evidence="2" id="KW-1185">Reference proteome</keyword>
<evidence type="ECO:0008006" key="3">
    <source>
        <dbReference type="Google" id="ProtNLM"/>
    </source>
</evidence>
<gene>
    <name evidence="1" type="ORF">RV04_GL001198</name>
</gene>
<dbReference type="STRING" id="249189.RV04_GL001198"/>
<dbReference type="SUPFAM" id="SSF46955">
    <property type="entry name" value="Putative DNA-binding domain"/>
    <property type="match status" value="1"/>
</dbReference>
<organism evidence="1 2">
    <name type="scientific">Enterococcus hermanniensis</name>
    <dbReference type="NCBI Taxonomy" id="249189"/>
    <lineage>
        <taxon>Bacteria</taxon>
        <taxon>Bacillati</taxon>
        <taxon>Bacillota</taxon>
        <taxon>Bacilli</taxon>
        <taxon>Lactobacillales</taxon>
        <taxon>Enterococcaceae</taxon>
        <taxon>Enterococcus</taxon>
    </lineage>
</organism>
<evidence type="ECO:0000313" key="1">
    <source>
        <dbReference type="EMBL" id="OJG41458.1"/>
    </source>
</evidence>
<evidence type="ECO:0000313" key="2">
    <source>
        <dbReference type="Proteomes" id="UP000182077"/>
    </source>
</evidence>
<dbReference type="Proteomes" id="UP000182077">
    <property type="component" value="Unassembled WGS sequence"/>
</dbReference>
<comment type="caution">
    <text evidence="1">The sequence shown here is derived from an EMBL/GenBank/DDBJ whole genome shotgun (WGS) entry which is preliminary data.</text>
</comment>
<sequence length="77" mass="9008">MPEQITREELRNLLLNYVPKRYLTQKEAVIYTGTSPATINQWIKDGLRIILFGENSNPKYDIKDLDAWMEEHKTKGA</sequence>
<reference evidence="1 2" key="1">
    <citation type="submission" date="2014-12" db="EMBL/GenBank/DDBJ databases">
        <title>Draft genome sequences of 29 type strains of Enterococci.</title>
        <authorList>
            <person name="Zhong Z."/>
            <person name="Sun Z."/>
            <person name="Liu W."/>
            <person name="Zhang W."/>
            <person name="Zhang H."/>
        </authorList>
    </citation>
    <scope>NUCLEOTIDE SEQUENCE [LARGE SCALE GENOMIC DNA]</scope>
    <source>
        <strain evidence="1 2">DSM 17122</strain>
    </source>
</reference>
<dbReference type="Gene3D" id="1.10.10.10">
    <property type="entry name" value="Winged helix-like DNA-binding domain superfamily/Winged helix DNA-binding domain"/>
    <property type="match status" value="1"/>
</dbReference>
<dbReference type="OrthoDB" id="2192966at2"/>
<dbReference type="InterPro" id="IPR009061">
    <property type="entry name" value="DNA-bd_dom_put_sf"/>
</dbReference>
<dbReference type="RefSeq" id="WP_071858810.1">
    <property type="nucleotide sequence ID" value="NZ_JBHSHK010000007.1"/>
</dbReference>
<proteinExistence type="predicted"/>
<accession>A0A1L8TB89</accession>
<name>A0A1L8TB89_9ENTE</name>
<dbReference type="EMBL" id="JXKQ01000023">
    <property type="protein sequence ID" value="OJG41458.1"/>
    <property type="molecule type" value="Genomic_DNA"/>
</dbReference>